<dbReference type="GO" id="GO:0005886">
    <property type="term" value="C:plasma membrane"/>
    <property type="evidence" value="ECO:0007669"/>
    <property type="project" value="UniProtKB-SubCell"/>
</dbReference>
<feature type="transmembrane region" description="Helical" evidence="7">
    <location>
        <begin position="157"/>
        <end position="179"/>
    </location>
</feature>
<feature type="transmembrane region" description="Helical" evidence="7">
    <location>
        <begin position="257"/>
        <end position="278"/>
    </location>
</feature>
<evidence type="ECO:0000256" key="1">
    <source>
        <dbReference type="ARBA" id="ARBA00004651"/>
    </source>
</evidence>
<dbReference type="GO" id="GO:0055085">
    <property type="term" value="P:transmembrane transport"/>
    <property type="evidence" value="ECO:0007669"/>
    <property type="project" value="InterPro"/>
</dbReference>
<evidence type="ECO:0000256" key="2">
    <source>
        <dbReference type="ARBA" id="ARBA00022448"/>
    </source>
</evidence>
<protein>
    <submittedName>
        <fullName evidence="9">Transporter</fullName>
    </submittedName>
</protein>
<feature type="transmembrane region" description="Helical" evidence="7">
    <location>
        <begin position="21"/>
        <end position="49"/>
    </location>
</feature>
<keyword evidence="4 7" id="KW-0812">Transmembrane</keyword>
<dbReference type="SUPFAM" id="SSF161098">
    <property type="entry name" value="MetI-like"/>
    <property type="match status" value="1"/>
</dbReference>
<keyword evidence="3" id="KW-1003">Cell membrane</keyword>
<dbReference type="PROSITE" id="PS50928">
    <property type="entry name" value="ABC_TM1"/>
    <property type="match status" value="1"/>
</dbReference>
<feature type="transmembrane region" description="Helical" evidence="7">
    <location>
        <begin position="126"/>
        <end position="145"/>
    </location>
</feature>
<organism evidence="9 10">
    <name type="scientific">Dictyobacter alpinus</name>
    <dbReference type="NCBI Taxonomy" id="2014873"/>
    <lineage>
        <taxon>Bacteria</taxon>
        <taxon>Bacillati</taxon>
        <taxon>Chloroflexota</taxon>
        <taxon>Ktedonobacteria</taxon>
        <taxon>Ktedonobacterales</taxon>
        <taxon>Dictyobacteraceae</taxon>
        <taxon>Dictyobacter</taxon>
    </lineage>
</organism>
<evidence type="ECO:0000256" key="4">
    <source>
        <dbReference type="ARBA" id="ARBA00022692"/>
    </source>
</evidence>
<dbReference type="InterPro" id="IPR035906">
    <property type="entry name" value="MetI-like_sf"/>
</dbReference>
<evidence type="ECO:0000256" key="6">
    <source>
        <dbReference type="ARBA" id="ARBA00023136"/>
    </source>
</evidence>
<dbReference type="Pfam" id="PF00528">
    <property type="entry name" value="BPD_transp_1"/>
    <property type="match status" value="1"/>
</dbReference>
<dbReference type="PANTHER" id="PTHR43744">
    <property type="entry name" value="ABC TRANSPORTER PERMEASE PROTEIN MG189-RELATED-RELATED"/>
    <property type="match status" value="1"/>
</dbReference>
<comment type="subcellular location">
    <subcellularLocation>
        <location evidence="1 7">Cell membrane</location>
        <topology evidence="1 7">Multi-pass membrane protein</topology>
    </subcellularLocation>
</comment>
<feature type="domain" description="ABC transmembrane type-1" evidence="8">
    <location>
        <begin position="88"/>
        <end position="278"/>
    </location>
</feature>
<sequence length="293" mass="32129">MASISALSSTGSRRRRSRKSVSSLISTNIVRFLVALYVVIILLPLYYLIISAFKTNNEIFIQPLSLPATLSLHNFFTAEDDAGLIQAMGNSVYITACAEVLTLVLALPAAYAIARIPLKGTVIIERAFALGFLIPGFAVLVPTFLLSVQLGLFHSTLFLILFYPVTALPLTVIMMAQFMRSIPYEIEEAAIMDGASRMTILLRLIIPLSVPGIATMLILNFLNFWNEYLFALVILGGDTQTVQVALPSLKTLNIVDYGLLTAGTLITVLPVYFIYILVQRRMQDALVSGYAKG</sequence>
<keyword evidence="2 7" id="KW-0813">Transport</keyword>
<dbReference type="Proteomes" id="UP000287171">
    <property type="component" value="Unassembled WGS sequence"/>
</dbReference>
<reference evidence="10" key="1">
    <citation type="submission" date="2018-12" db="EMBL/GenBank/DDBJ databases">
        <title>Tengunoibacter tsumagoiensis gen. nov., sp. nov., Dictyobacter kobayashii sp. nov., D. alpinus sp. nov., and D. joshuensis sp. nov. and description of Dictyobacteraceae fam. nov. within the order Ktedonobacterales isolated from Tengu-no-mugimeshi.</title>
        <authorList>
            <person name="Wang C.M."/>
            <person name="Zheng Y."/>
            <person name="Sakai Y."/>
            <person name="Toyoda A."/>
            <person name="Minakuchi Y."/>
            <person name="Abe K."/>
            <person name="Yokota A."/>
            <person name="Yabe S."/>
        </authorList>
    </citation>
    <scope>NUCLEOTIDE SEQUENCE [LARGE SCALE GENOMIC DNA]</scope>
    <source>
        <strain evidence="10">Uno16</strain>
    </source>
</reference>
<evidence type="ECO:0000256" key="3">
    <source>
        <dbReference type="ARBA" id="ARBA00022475"/>
    </source>
</evidence>
<dbReference type="EMBL" id="BIFT01000002">
    <property type="protein sequence ID" value="GCE31733.1"/>
    <property type="molecule type" value="Genomic_DNA"/>
</dbReference>
<dbReference type="CDD" id="cd06261">
    <property type="entry name" value="TM_PBP2"/>
    <property type="match status" value="1"/>
</dbReference>
<evidence type="ECO:0000313" key="10">
    <source>
        <dbReference type="Proteomes" id="UP000287171"/>
    </source>
</evidence>
<feature type="transmembrane region" description="Helical" evidence="7">
    <location>
        <begin position="92"/>
        <end position="114"/>
    </location>
</feature>
<dbReference type="Gene3D" id="1.10.3720.10">
    <property type="entry name" value="MetI-like"/>
    <property type="match status" value="1"/>
</dbReference>
<evidence type="ECO:0000256" key="7">
    <source>
        <dbReference type="RuleBase" id="RU363032"/>
    </source>
</evidence>
<evidence type="ECO:0000259" key="8">
    <source>
        <dbReference type="PROSITE" id="PS50928"/>
    </source>
</evidence>
<keyword evidence="10" id="KW-1185">Reference proteome</keyword>
<proteinExistence type="inferred from homology"/>
<feature type="transmembrane region" description="Helical" evidence="7">
    <location>
        <begin position="200"/>
        <end position="222"/>
    </location>
</feature>
<evidence type="ECO:0000256" key="5">
    <source>
        <dbReference type="ARBA" id="ARBA00022989"/>
    </source>
</evidence>
<gene>
    <name evidence="9" type="ORF">KDA_72170</name>
</gene>
<comment type="similarity">
    <text evidence="7">Belongs to the binding-protein-dependent transport system permease family.</text>
</comment>
<comment type="caution">
    <text evidence="9">The sequence shown here is derived from an EMBL/GenBank/DDBJ whole genome shotgun (WGS) entry which is preliminary data.</text>
</comment>
<dbReference type="InterPro" id="IPR000515">
    <property type="entry name" value="MetI-like"/>
</dbReference>
<accession>A0A402BK58</accession>
<name>A0A402BK58_9CHLR</name>
<evidence type="ECO:0000313" key="9">
    <source>
        <dbReference type="EMBL" id="GCE31733.1"/>
    </source>
</evidence>
<keyword evidence="5 7" id="KW-1133">Transmembrane helix</keyword>
<dbReference type="PANTHER" id="PTHR43744:SF12">
    <property type="entry name" value="ABC TRANSPORTER PERMEASE PROTEIN MG189-RELATED"/>
    <property type="match status" value="1"/>
</dbReference>
<dbReference type="AlphaFoldDB" id="A0A402BK58"/>
<keyword evidence="6 7" id="KW-0472">Membrane</keyword>